<gene>
    <name evidence="2" type="primary">WBGene00272130</name>
</gene>
<reference evidence="2" key="2">
    <citation type="submission" date="2022-06" db="UniProtKB">
        <authorList>
            <consortium name="EnsemblMetazoa"/>
        </authorList>
    </citation>
    <scope>IDENTIFICATION</scope>
    <source>
        <strain evidence="2">PS312</strain>
    </source>
</reference>
<protein>
    <submittedName>
        <fullName evidence="2">Uncharacterized protein</fullName>
    </submittedName>
</protein>
<feature type="region of interest" description="Disordered" evidence="1">
    <location>
        <begin position="172"/>
        <end position="193"/>
    </location>
</feature>
<reference evidence="3" key="1">
    <citation type="journal article" date="2008" name="Nat. Genet.">
        <title>The Pristionchus pacificus genome provides a unique perspective on nematode lifestyle and parasitism.</title>
        <authorList>
            <person name="Dieterich C."/>
            <person name="Clifton S.W."/>
            <person name="Schuster L.N."/>
            <person name="Chinwalla A."/>
            <person name="Delehaunty K."/>
            <person name="Dinkelacker I."/>
            <person name="Fulton L."/>
            <person name="Fulton R."/>
            <person name="Godfrey J."/>
            <person name="Minx P."/>
            <person name="Mitreva M."/>
            <person name="Roeseler W."/>
            <person name="Tian H."/>
            <person name="Witte H."/>
            <person name="Yang S.P."/>
            <person name="Wilson R.K."/>
            <person name="Sommer R.J."/>
        </authorList>
    </citation>
    <scope>NUCLEOTIDE SEQUENCE [LARGE SCALE GENOMIC DNA]</scope>
    <source>
        <strain evidence="3">PS312</strain>
    </source>
</reference>
<name>A0A2A6BFQ3_PRIPA</name>
<dbReference type="EnsemblMetazoa" id="PPA33761.1">
    <property type="protein sequence ID" value="PPA33761.1"/>
    <property type="gene ID" value="WBGene00272130"/>
</dbReference>
<dbReference type="AlphaFoldDB" id="A0A2A6BFQ3"/>
<feature type="compositionally biased region" description="Basic and acidic residues" evidence="1">
    <location>
        <begin position="175"/>
        <end position="193"/>
    </location>
</feature>
<evidence type="ECO:0000256" key="1">
    <source>
        <dbReference type="SAM" id="MobiDB-lite"/>
    </source>
</evidence>
<keyword evidence="3" id="KW-1185">Reference proteome</keyword>
<organism evidence="2 3">
    <name type="scientific">Pristionchus pacificus</name>
    <name type="common">Parasitic nematode worm</name>
    <dbReference type="NCBI Taxonomy" id="54126"/>
    <lineage>
        <taxon>Eukaryota</taxon>
        <taxon>Metazoa</taxon>
        <taxon>Ecdysozoa</taxon>
        <taxon>Nematoda</taxon>
        <taxon>Chromadorea</taxon>
        <taxon>Rhabditida</taxon>
        <taxon>Rhabditina</taxon>
        <taxon>Diplogasteromorpha</taxon>
        <taxon>Diplogasteroidea</taxon>
        <taxon>Neodiplogasteridae</taxon>
        <taxon>Pristionchus</taxon>
    </lineage>
</organism>
<accession>A0A2A6BFQ3</accession>
<accession>A0A8R1YQF3</accession>
<sequence length="193" mass="21368">MLFFDRSFLAALPFSVKGNLPCSEEMLKKDDGQIGSFLAALPFSVKGNLSCSEEMLKKDDGQDGSFLAALPFSVKGNLPCSEEMLKKDDGQDGSFLAALLFSVKGNLPCSEEMLKREKRDDAPSSSRLLFLRPLPLDPTLTVTFSSIRRPRKVSWCTWIAEQESEPTNLVWGLGREWEKEDGGGPINSREKGD</sequence>
<dbReference type="Proteomes" id="UP000005239">
    <property type="component" value="Unassembled WGS sequence"/>
</dbReference>
<proteinExistence type="predicted"/>
<evidence type="ECO:0000313" key="3">
    <source>
        <dbReference type="Proteomes" id="UP000005239"/>
    </source>
</evidence>
<evidence type="ECO:0000313" key="2">
    <source>
        <dbReference type="EnsemblMetazoa" id="PPA33761.1"/>
    </source>
</evidence>